<protein>
    <submittedName>
        <fullName evidence="1">Uncharacterized protein</fullName>
    </submittedName>
</protein>
<dbReference type="EMBL" id="OK499991">
    <property type="protein sequence ID" value="UGO50836.1"/>
    <property type="molecule type" value="Genomic_DNA"/>
</dbReference>
<gene>
    <name evidence="1" type="ORF">SOPHRITA_249</name>
</gene>
<dbReference type="Proteomes" id="UP000827460">
    <property type="component" value="Segment"/>
</dbReference>
<reference evidence="1" key="1">
    <citation type="submission" date="2021-10" db="EMBL/GenBank/DDBJ databases">
        <authorList>
            <person name="Lavering E.D."/>
            <person name="James R."/>
            <person name="Fairholm J.D."/>
            <person name="Ogilvie B.H."/>
            <person name="Thurgood T.L."/>
            <person name="Robison R.A."/>
            <person name="Grose J.H."/>
        </authorList>
    </citation>
    <scope>NUCLEOTIDE SEQUENCE</scope>
</reference>
<organism evidence="1 2">
    <name type="scientific">Bacillus phage vB_BanS_Sophrita</name>
    <dbReference type="NCBI Taxonomy" id="2894790"/>
    <lineage>
        <taxon>Viruses</taxon>
        <taxon>Duplodnaviria</taxon>
        <taxon>Heunggongvirae</taxon>
        <taxon>Uroviricota</taxon>
        <taxon>Caudoviricetes</taxon>
        <taxon>Joanripponvirinae</taxon>
        <taxon>Sophritavirus</taxon>
        <taxon>Sophritavirus sophrita</taxon>
    </lineage>
</organism>
<proteinExistence type="predicted"/>
<name>A0AAE9CE85_9CAUD</name>
<evidence type="ECO:0000313" key="1">
    <source>
        <dbReference type="EMBL" id="UGO50836.1"/>
    </source>
</evidence>
<keyword evidence="2" id="KW-1185">Reference proteome</keyword>
<evidence type="ECO:0000313" key="2">
    <source>
        <dbReference type="Proteomes" id="UP000827460"/>
    </source>
</evidence>
<accession>A0AAE9CE85</accession>
<sequence length="78" mass="8990">MSLFGWGTLFQLLCIRYICKYKTKGEVNMEFVILAKVGFFVKAIVNTGYVIATSYLAKTGWQYVEDYKSSVENEKEVK</sequence>